<dbReference type="STRING" id="1043493.SAMN05421637_1441"/>
<keyword evidence="1" id="KW-0408">Iron</keyword>
<dbReference type="SUPFAM" id="SSF50037">
    <property type="entry name" value="C-terminal domain of transcriptional repressors"/>
    <property type="match status" value="1"/>
</dbReference>
<keyword evidence="4" id="KW-1185">Reference proteome</keyword>
<dbReference type="Pfam" id="PF04023">
    <property type="entry name" value="FeoA"/>
    <property type="match status" value="1"/>
</dbReference>
<dbReference type="InterPro" id="IPR007167">
    <property type="entry name" value="Fe-transptr_FeoA-like"/>
</dbReference>
<dbReference type="RefSeq" id="WP_042215014.1">
    <property type="nucleotide sequence ID" value="NZ_BBLU01000008.1"/>
</dbReference>
<reference evidence="4" key="1">
    <citation type="submission" date="2016-10" db="EMBL/GenBank/DDBJ databases">
        <authorList>
            <person name="Varghese N."/>
        </authorList>
    </citation>
    <scope>NUCLEOTIDE SEQUENCE [LARGE SCALE GENOMIC DNA]</scope>
    <source>
        <strain evidence="4">DSM 24868</strain>
    </source>
</reference>
<accession>A0A1H6XXY7</accession>
<name>A0A1H6XXY7_9MICO</name>
<feature type="domain" description="Ferrous iron transporter FeoA-like" evidence="2">
    <location>
        <begin position="1"/>
        <end position="72"/>
    </location>
</feature>
<protein>
    <submittedName>
        <fullName evidence="3">Fe2+ transport system protein FeoA</fullName>
    </submittedName>
</protein>
<dbReference type="EMBL" id="FNZI01000003">
    <property type="protein sequence ID" value="SEJ33046.1"/>
    <property type="molecule type" value="Genomic_DNA"/>
</dbReference>
<organism evidence="3 4">
    <name type="scientific">Demequina mangrovi</name>
    <dbReference type="NCBI Taxonomy" id="1043493"/>
    <lineage>
        <taxon>Bacteria</taxon>
        <taxon>Bacillati</taxon>
        <taxon>Actinomycetota</taxon>
        <taxon>Actinomycetes</taxon>
        <taxon>Micrococcales</taxon>
        <taxon>Demequinaceae</taxon>
        <taxon>Demequina</taxon>
    </lineage>
</organism>
<evidence type="ECO:0000259" key="2">
    <source>
        <dbReference type="SMART" id="SM00899"/>
    </source>
</evidence>
<dbReference type="Gene3D" id="2.30.30.90">
    <property type="match status" value="1"/>
</dbReference>
<dbReference type="GO" id="GO:0046914">
    <property type="term" value="F:transition metal ion binding"/>
    <property type="evidence" value="ECO:0007669"/>
    <property type="project" value="InterPro"/>
</dbReference>
<dbReference type="SMART" id="SM00899">
    <property type="entry name" value="FeoA"/>
    <property type="match status" value="1"/>
</dbReference>
<dbReference type="OrthoDB" id="4420166at2"/>
<evidence type="ECO:0000313" key="3">
    <source>
        <dbReference type="EMBL" id="SEJ33046.1"/>
    </source>
</evidence>
<dbReference type="InterPro" id="IPR038157">
    <property type="entry name" value="FeoA_core_dom"/>
</dbReference>
<evidence type="ECO:0000313" key="4">
    <source>
        <dbReference type="Proteomes" id="UP000183315"/>
    </source>
</evidence>
<proteinExistence type="predicted"/>
<dbReference type="Proteomes" id="UP000183315">
    <property type="component" value="Unassembled WGS sequence"/>
</dbReference>
<gene>
    <name evidence="3" type="ORF">SAMN05421637_1441</name>
</gene>
<dbReference type="AlphaFoldDB" id="A0A1H6XXY7"/>
<evidence type="ECO:0000256" key="1">
    <source>
        <dbReference type="ARBA" id="ARBA00023004"/>
    </source>
</evidence>
<dbReference type="InterPro" id="IPR008988">
    <property type="entry name" value="Transcriptional_repressor_C"/>
</dbReference>
<sequence>MLLDSLAPGAIVRIRSVSAEASIALRLREMGLRPGTLIRLAGRAASGARVVAVGAARIAVDRETSGLIEVEPA</sequence>